<dbReference type="AlphaFoldDB" id="A0A6C0JYE7"/>
<evidence type="ECO:0000313" key="1">
    <source>
        <dbReference type="EMBL" id="QHU10795.1"/>
    </source>
</evidence>
<dbReference type="Gene3D" id="2.160.20.80">
    <property type="entry name" value="E3 ubiquitin-protein ligase SopA"/>
    <property type="match status" value="1"/>
</dbReference>
<dbReference type="PANTHER" id="PTHR14136">
    <property type="entry name" value="BTB_POZ DOMAIN-CONTAINING PROTEIN KCTD9"/>
    <property type="match status" value="1"/>
</dbReference>
<dbReference type="Pfam" id="PF00805">
    <property type="entry name" value="Pentapeptide"/>
    <property type="match status" value="2"/>
</dbReference>
<dbReference type="InterPro" id="IPR051082">
    <property type="entry name" value="Pentapeptide-BTB/POZ_domain"/>
</dbReference>
<protein>
    <recommendedName>
        <fullName evidence="2">Pentapeptide repeat-containing protein</fullName>
    </recommendedName>
</protein>
<organism evidence="1">
    <name type="scientific">viral metagenome</name>
    <dbReference type="NCBI Taxonomy" id="1070528"/>
    <lineage>
        <taxon>unclassified sequences</taxon>
        <taxon>metagenomes</taxon>
        <taxon>organismal metagenomes</taxon>
    </lineage>
</organism>
<dbReference type="InterPro" id="IPR001646">
    <property type="entry name" value="5peptide_repeat"/>
</dbReference>
<accession>A0A6C0JYE7</accession>
<dbReference type="EMBL" id="MN740771">
    <property type="protein sequence ID" value="QHU10795.1"/>
    <property type="molecule type" value="Genomic_DNA"/>
</dbReference>
<sequence length="189" mass="20914">MRTICAFTQSICNYIEKRRLCRKIRKKKVDVKFLQGVDLSYTNLSYIDIRGAKMSFSSLIRANLKNTILQGAVIKNACLQGALLSGANLTYVNFAGSDLRGANLSNANLSNADFTGADLTNTNLTDVKINRTTNFTGAKMINIIVDVERLKIAITTGANIQPMNTFSQILNCLSFKSYNTKKIMPILET</sequence>
<evidence type="ECO:0008006" key="2">
    <source>
        <dbReference type="Google" id="ProtNLM"/>
    </source>
</evidence>
<proteinExistence type="predicted"/>
<dbReference type="SUPFAM" id="SSF141571">
    <property type="entry name" value="Pentapeptide repeat-like"/>
    <property type="match status" value="1"/>
</dbReference>
<reference evidence="1" key="1">
    <citation type="journal article" date="2020" name="Nature">
        <title>Giant virus diversity and host interactions through global metagenomics.</title>
        <authorList>
            <person name="Schulz F."/>
            <person name="Roux S."/>
            <person name="Paez-Espino D."/>
            <person name="Jungbluth S."/>
            <person name="Walsh D.A."/>
            <person name="Denef V.J."/>
            <person name="McMahon K.D."/>
            <person name="Konstantinidis K.T."/>
            <person name="Eloe-Fadrosh E.A."/>
            <person name="Kyrpides N.C."/>
            <person name="Woyke T."/>
        </authorList>
    </citation>
    <scope>NUCLEOTIDE SEQUENCE</scope>
    <source>
        <strain evidence="1">GVMAG-S-1101165-83</strain>
    </source>
</reference>
<dbReference type="PANTHER" id="PTHR14136:SF17">
    <property type="entry name" value="BTB_POZ DOMAIN-CONTAINING PROTEIN KCTD9"/>
    <property type="match status" value="1"/>
</dbReference>
<name>A0A6C0JYE7_9ZZZZ</name>